<dbReference type="EC" id="2.7.1.169" evidence="3"/>
<dbReference type="HAMAP" id="MF_02223">
    <property type="entry name" value="Pantoate_kinase"/>
    <property type="match status" value="1"/>
</dbReference>
<sequence length="260" mass="26316">MSVTAHAPGSVTPIFVPRDGRSSLGISFATADGVTATVESARETLVYLDGRPAQVAPVRGLLERLGVTATVRLDTAVPIGCGFGASGAATLATALATNERMDLGHDREALLEAAHRAEVEAGTGLGDVFIQERGGLVWDVGDGLTHATRSTRIEYQSFGGITTAAVLGDEGTVEQVTAAGRAALSGIDPDGPIADLLEASWQFAQETGLATDRVAEAVASVRAAGGTATMAMIGETVVATGAEGGLDHDTHITPEGAALA</sequence>
<dbReference type="GO" id="GO:0016301">
    <property type="term" value="F:kinase activity"/>
    <property type="evidence" value="ECO:0007669"/>
    <property type="project" value="UniProtKB-KW"/>
</dbReference>
<dbReference type="Proteomes" id="UP001155034">
    <property type="component" value="Unassembled WGS sequence"/>
</dbReference>
<dbReference type="InterPro" id="IPR020568">
    <property type="entry name" value="Ribosomal_Su5_D2-typ_SF"/>
</dbReference>
<proteinExistence type="inferred from homology"/>
<accession>A0A9X2PYT6</accession>
<feature type="domain" description="GHMP kinase N-terminal" evidence="2">
    <location>
        <begin position="61"/>
        <end position="135"/>
    </location>
</feature>
<dbReference type="SUPFAM" id="SSF54211">
    <property type="entry name" value="Ribosomal protein S5 domain 2-like"/>
    <property type="match status" value="1"/>
</dbReference>
<dbReference type="InterPro" id="IPR006204">
    <property type="entry name" value="GHMP_kinase_N_dom"/>
</dbReference>
<evidence type="ECO:0000313" key="4">
    <source>
        <dbReference type="EMBL" id="MCS3865814.1"/>
    </source>
</evidence>
<dbReference type="InterPro" id="IPR014721">
    <property type="entry name" value="Ribsml_uS5_D2-typ_fold_subgr"/>
</dbReference>
<dbReference type="EMBL" id="JANTYZ010000006">
    <property type="protein sequence ID" value="MCS3865814.1"/>
    <property type="molecule type" value="Genomic_DNA"/>
</dbReference>
<dbReference type="Proteomes" id="UP001155027">
    <property type="component" value="Unassembled WGS sequence"/>
</dbReference>
<dbReference type="EMBL" id="JANUAU010000011">
    <property type="protein sequence ID" value="MCS3679039.1"/>
    <property type="molecule type" value="Genomic_DNA"/>
</dbReference>
<organism evidence="3 6">
    <name type="scientific">Salinibacter ruber</name>
    <dbReference type="NCBI Taxonomy" id="146919"/>
    <lineage>
        <taxon>Bacteria</taxon>
        <taxon>Pseudomonadati</taxon>
        <taxon>Rhodothermota</taxon>
        <taxon>Rhodothermia</taxon>
        <taxon>Rhodothermales</taxon>
        <taxon>Salinibacteraceae</taxon>
        <taxon>Salinibacter</taxon>
    </lineage>
</organism>
<dbReference type="RefSeq" id="WP_118838609.1">
    <property type="nucleotide sequence ID" value="NZ_CALTRV010000008.1"/>
</dbReference>
<dbReference type="PANTHER" id="PTHR42282">
    <property type="entry name" value="PANTOATE KINASE-RELATED"/>
    <property type="match status" value="1"/>
</dbReference>
<comment type="caution">
    <text evidence="3">The sequence shown here is derived from an EMBL/GenBank/DDBJ whole genome shotgun (WGS) entry which is preliminary data.</text>
</comment>
<dbReference type="AlphaFoldDB" id="A0A9X2PYT6"/>
<dbReference type="GO" id="GO:0005524">
    <property type="term" value="F:ATP binding"/>
    <property type="evidence" value="ECO:0007669"/>
    <property type="project" value="InterPro"/>
</dbReference>
<gene>
    <name evidence="3" type="ORF">GGP71_002982</name>
    <name evidence="4" type="ORF">GGP82_002376</name>
    <name evidence="5" type="ORF">GGQ01_002179</name>
</gene>
<dbReference type="Pfam" id="PF00288">
    <property type="entry name" value="GHMP_kinases_N"/>
    <property type="match status" value="1"/>
</dbReference>
<evidence type="ECO:0000313" key="3">
    <source>
        <dbReference type="EMBL" id="MCS3679039.1"/>
    </source>
</evidence>
<evidence type="ECO:0000313" key="5">
    <source>
        <dbReference type="EMBL" id="MCS4037100.1"/>
    </source>
</evidence>
<dbReference type="EMBL" id="JANUBF010000013">
    <property type="protein sequence ID" value="MCS4037100.1"/>
    <property type="molecule type" value="Genomic_DNA"/>
</dbReference>
<keyword evidence="1 3" id="KW-0418">Kinase</keyword>
<protein>
    <submittedName>
        <fullName evidence="3">Pantoate kinase</fullName>
        <ecNumber evidence="3">2.7.1.169</ecNumber>
    </submittedName>
</protein>
<reference evidence="3" key="1">
    <citation type="submission" date="2022-08" db="EMBL/GenBank/DDBJ databases">
        <title>Genomic Encyclopedia of Type Strains, Phase V (KMG-V): Genome sequencing to study the core and pangenomes of soil and plant-associated prokaryotes.</title>
        <authorList>
            <person name="Whitman W."/>
        </authorList>
    </citation>
    <scope>NUCLEOTIDE SEQUENCE</scope>
    <source>
        <strain evidence="3">0</strain>
        <strain evidence="4">SP2016B</strain>
        <strain evidence="5">SP3012</strain>
    </source>
</reference>
<evidence type="ECO:0000259" key="2">
    <source>
        <dbReference type="Pfam" id="PF00288"/>
    </source>
</evidence>
<name>A0A9X2PYT6_9BACT</name>
<dbReference type="PANTHER" id="PTHR42282:SF1">
    <property type="entry name" value="PANTOATE KINASE"/>
    <property type="match status" value="1"/>
</dbReference>
<dbReference type="Proteomes" id="UP001155040">
    <property type="component" value="Unassembled WGS sequence"/>
</dbReference>
<dbReference type="InterPro" id="IPR012043">
    <property type="entry name" value="PoK"/>
</dbReference>
<evidence type="ECO:0000256" key="1">
    <source>
        <dbReference type="ARBA" id="ARBA00022777"/>
    </source>
</evidence>
<dbReference type="Gene3D" id="3.30.230.10">
    <property type="match status" value="1"/>
</dbReference>
<evidence type="ECO:0000313" key="6">
    <source>
        <dbReference type="Proteomes" id="UP001155027"/>
    </source>
</evidence>
<keyword evidence="3" id="KW-0808">Transferase</keyword>